<keyword evidence="2" id="KW-0238">DNA-binding</keyword>
<name>A0ABT5YM97_9PROT</name>
<dbReference type="Pfam" id="PF01614">
    <property type="entry name" value="IclR_C"/>
    <property type="match status" value="1"/>
</dbReference>
<dbReference type="SUPFAM" id="SSF55781">
    <property type="entry name" value="GAF domain-like"/>
    <property type="match status" value="1"/>
</dbReference>
<dbReference type="PROSITE" id="PS51077">
    <property type="entry name" value="HTH_ICLR"/>
    <property type="match status" value="1"/>
</dbReference>
<comment type="caution">
    <text evidence="6">The sequence shown here is derived from an EMBL/GenBank/DDBJ whole genome shotgun (WGS) entry which is preliminary data.</text>
</comment>
<protein>
    <submittedName>
        <fullName evidence="6">IclR family transcriptional regulator</fullName>
    </submittedName>
</protein>
<evidence type="ECO:0000256" key="1">
    <source>
        <dbReference type="ARBA" id="ARBA00023015"/>
    </source>
</evidence>
<feature type="domain" description="HTH iclR-type" evidence="4">
    <location>
        <begin position="11"/>
        <end position="73"/>
    </location>
</feature>
<keyword evidence="7" id="KW-1185">Reference proteome</keyword>
<dbReference type="InterPro" id="IPR036390">
    <property type="entry name" value="WH_DNA-bd_sf"/>
</dbReference>
<evidence type="ECO:0000259" key="5">
    <source>
        <dbReference type="PROSITE" id="PS51078"/>
    </source>
</evidence>
<dbReference type="InterPro" id="IPR014757">
    <property type="entry name" value="Tscrpt_reg_IclR_C"/>
</dbReference>
<dbReference type="InterPro" id="IPR050707">
    <property type="entry name" value="HTH_MetabolicPath_Reg"/>
</dbReference>
<proteinExistence type="predicted"/>
<dbReference type="SUPFAM" id="SSF46785">
    <property type="entry name" value="Winged helix' DNA-binding domain"/>
    <property type="match status" value="1"/>
</dbReference>
<dbReference type="InterPro" id="IPR005471">
    <property type="entry name" value="Tscrpt_reg_IclR_N"/>
</dbReference>
<dbReference type="SMART" id="SM00346">
    <property type="entry name" value="HTH_ICLR"/>
    <property type="match status" value="1"/>
</dbReference>
<dbReference type="PANTHER" id="PTHR30136:SF24">
    <property type="entry name" value="HTH-TYPE TRANSCRIPTIONAL REPRESSOR ALLR"/>
    <property type="match status" value="1"/>
</dbReference>
<keyword evidence="3" id="KW-0804">Transcription</keyword>
<organism evidence="6 7">
    <name type="scientific">Aquibaculum arenosum</name>
    <dbReference type="NCBI Taxonomy" id="3032591"/>
    <lineage>
        <taxon>Bacteria</taxon>
        <taxon>Pseudomonadati</taxon>
        <taxon>Pseudomonadota</taxon>
        <taxon>Alphaproteobacteria</taxon>
        <taxon>Rhodospirillales</taxon>
        <taxon>Rhodovibrionaceae</taxon>
        <taxon>Aquibaculum</taxon>
    </lineage>
</organism>
<evidence type="ECO:0000313" key="6">
    <source>
        <dbReference type="EMBL" id="MDF2095394.1"/>
    </source>
</evidence>
<dbReference type="InterPro" id="IPR029016">
    <property type="entry name" value="GAF-like_dom_sf"/>
</dbReference>
<evidence type="ECO:0000313" key="7">
    <source>
        <dbReference type="Proteomes" id="UP001215503"/>
    </source>
</evidence>
<dbReference type="EMBL" id="JARHUD010000003">
    <property type="protein sequence ID" value="MDF2095394.1"/>
    <property type="molecule type" value="Genomic_DNA"/>
</dbReference>
<dbReference type="InterPro" id="IPR036388">
    <property type="entry name" value="WH-like_DNA-bd_sf"/>
</dbReference>
<dbReference type="Proteomes" id="UP001215503">
    <property type="component" value="Unassembled WGS sequence"/>
</dbReference>
<evidence type="ECO:0000259" key="4">
    <source>
        <dbReference type="PROSITE" id="PS51077"/>
    </source>
</evidence>
<sequence>MSKTARPGKLASTLERGMRVLSLFRENHHPLSLSEIAVRAGLERSAAQRLSYTLHSLGYLERDESTRRYRPGMRMLDLAYAYLIHDRLLERATPMLVEASRALGTTVNLSVLDGHEIIYKARIPHSSLAYDATLIGVRQPAVVTAAGLVIFAFLPDSVLEETLAQGMPAPVTPSTLRDPELVRARVARAREDGYTISMDQLLVQEIVVAAPILGPGRSAIAAVSMPVYKPDWDEERAREEIVPVITETTRTISSAFLHL</sequence>
<dbReference type="Pfam" id="PF09339">
    <property type="entry name" value="HTH_IclR"/>
    <property type="match status" value="1"/>
</dbReference>
<evidence type="ECO:0000256" key="3">
    <source>
        <dbReference type="ARBA" id="ARBA00023163"/>
    </source>
</evidence>
<keyword evidence="1" id="KW-0805">Transcription regulation</keyword>
<feature type="domain" description="IclR-ED" evidence="5">
    <location>
        <begin position="74"/>
        <end position="258"/>
    </location>
</feature>
<dbReference type="PANTHER" id="PTHR30136">
    <property type="entry name" value="HELIX-TURN-HELIX TRANSCRIPTIONAL REGULATOR, ICLR FAMILY"/>
    <property type="match status" value="1"/>
</dbReference>
<dbReference type="Gene3D" id="1.10.10.10">
    <property type="entry name" value="Winged helix-like DNA-binding domain superfamily/Winged helix DNA-binding domain"/>
    <property type="match status" value="1"/>
</dbReference>
<dbReference type="RefSeq" id="WP_275820784.1">
    <property type="nucleotide sequence ID" value="NZ_JARHUD010000003.1"/>
</dbReference>
<accession>A0ABT5YM97</accession>
<gene>
    <name evidence="6" type="ORF">P2G67_05340</name>
</gene>
<dbReference type="PROSITE" id="PS51078">
    <property type="entry name" value="ICLR_ED"/>
    <property type="match status" value="1"/>
</dbReference>
<dbReference type="Gene3D" id="3.30.450.40">
    <property type="match status" value="1"/>
</dbReference>
<evidence type="ECO:0000256" key="2">
    <source>
        <dbReference type="ARBA" id="ARBA00023125"/>
    </source>
</evidence>
<reference evidence="6 7" key="1">
    <citation type="submission" date="2023-03" db="EMBL/GenBank/DDBJ databases">
        <title>Fodinicurvata sp. CAU 1616 isolated from sea sendiment.</title>
        <authorList>
            <person name="Kim W."/>
        </authorList>
    </citation>
    <scope>NUCLEOTIDE SEQUENCE [LARGE SCALE GENOMIC DNA]</scope>
    <source>
        <strain evidence="6 7">CAU 1616</strain>
    </source>
</reference>